<sequence length="711" mass="81807">MLHPRLRSLALLTRTLRRSARAHTTRDYLLISSVTVTANFLHRNASFVPQNGVNDPQKSKNTPSFAIAAAFEGHDDLEDDEMSDDLYGSDKNVEEMEEDRARAFKKQFQRGMEKKKRWMQSLAEQKLYASVVKSVADCYAPLYEAMRLKEKCPLLAVVREEAKGEHELETEYQPLRFDDRLTKVTEQEAMALLVMAEQPMLALAIVEHRGKLAEELSRRAKAGTGVVLEGTNVMEDENVVTLGSHFRMFYSWAMSAYALCGPKYYPQIFDIYKRSQDAGVYASANMNVQYISALIVERRYDEVFEFYEFVIRENRPTSVFFYRHLLFALSVTRKVELLDSILEDMRVKGFKLRDDDYLRAIRTYDNEYFFTKTKPKNKRQSNERNHSKIMTKDSDFVLVTPRDTYNMCVQRIREQEEHPERVDKIVDAAQNVLGLFDTMVEIDGLTPRHEQLFPRVITAAVYAQECERVPELLALHGNHADKPLHYAGVRMAVNALLLLEKPAEAWGLIRKANPVLEPHRYPLLGNIFNYLCMKKRGADIISLMHDAKRLGLHRVYTLSLLKKLVPALCSSVDSVSDEELIETMTRFDNVFHLRTSAHHFGVFLRECCHSKRVGVIKTALKQGLLTSVNKRPIKGSLAKKLLEIFEEESDYAFMTEVFELTDFSRVNSENDRKAIVSAVSRAYEALGQPERMERAEYVSGYFSEQVKASDN</sequence>
<evidence type="ECO:0000313" key="4">
    <source>
        <dbReference type="Proteomes" id="UP001160483"/>
    </source>
</evidence>
<dbReference type="EMBL" id="CAKKTJ010000324">
    <property type="protein sequence ID" value="CAH0480651.1"/>
    <property type="molecule type" value="Genomic_DNA"/>
</dbReference>
<reference evidence="1 3" key="1">
    <citation type="submission" date="2021-11" db="EMBL/GenBank/DDBJ databases">
        <authorList>
            <person name="Islam A."/>
            <person name="Islam S."/>
            <person name="Flora M.S."/>
            <person name="Rahman M."/>
            <person name="Ziaur R.M."/>
            <person name="Epstein J.H."/>
            <person name="Hassan M."/>
            <person name="Klassen M."/>
            <person name="Woodard K."/>
            <person name="Webb A."/>
            <person name="Webby R.J."/>
            <person name="El Zowalaty M.E."/>
        </authorList>
    </citation>
    <scope>NUCLEOTIDE SEQUENCE</scope>
    <source>
        <strain evidence="2">Pbs1</strain>
        <strain evidence="1">Pbs3</strain>
    </source>
</reference>
<accession>A0AAU9L1A3</accession>
<organism evidence="1 4">
    <name type="scientific">Peronospora belbahrii</name>
    <dbReference type="NCBI Taxonomy" id="622444"/>
    <lineage>
        <taxon>Eukaryota</taxon>
        <taxon>Sar</taxon>
        <taxon>Stramenopiles</taxon>
        <taxon>Oomycota</taxon>
        <taxon>Peronosporomycetes</taxon>
        <taxon>Peronosporales</taxon>
        <taxon>Peronosporaceae</taxon>
        <taxon>Peronospora</taxon>
    </lineage>
</organism>
<dbReference type="AlphaFoldDB" id="A0AAU9L1A3"/>
<dbReference type="EMBL" id="CAKLCB010000387">
    <property type="protein sequence ID" value="CAH0522027.1"/>
    <property type="molecule type" value="Genomic_DNA"/>
</dbReference>
<keyword evidence="3" id="KW-1185">Reference proteome</keyword>
<evidence type="ECO:0008006" key="5">
    <source>
        <dbReference type="Google" id="ProtNLM"/>
    </source>
</evidence>
<evidence type="ECO:0000313" key="3">
    <source>
        <dbReference type="Proteomes" id="UP001158986"/>
    </source>
</evidence>
<evidence type="ECO:0000313" key="1">
    <source>
        <dbReference type="EMBL" id="CAH0480651.1"/>
    </source>
</evidence>
<dbReference type="Proteomes" id="UP001158986">
    <property type="component" value="Unassembled WGS sequence"/>
</dbReference>
<protein>
    <recommendedName>
        <fullName evidence="5">Pentacotripeptide-repeat region of PRORP domain-containing protein</fullName>
    </recommendedName>
</protein>
<name>A0AAU9L1A3_9STRA</name>
<proteinExistence type="predicted"/>
<gene>
    <name evidence="2" type="ORF">PBS001_LOCUS8466</name>
    <name evidence="1" type="ORF">PBS003_LOCUS7268</name>
</gene>
<evidence type="ECO:0000313" key="2">
    <source>
        <dbReference type="EMBL" id="CAH0522027.1"/>
    </source>
</evidence>
<dbReference type="Proteomes" id="UP001160483">
    <property type="component" value="Unassembled WGS sequence"/>
</dbReference>
<comment type="caution">
    <text evidence="1">The sequence shown here is derived from an EMBL/GenBank/DDBJ whole genome shotgun (WGS) entry which is preliminary data.</text>
</comment>